<accession>A0A9P0A6P2</accession>
<dbReference type="InterPro" id="IPR008942">
    <property type="entry name" value="ENTH_VHS"/>
</dbReference>
<keyword evidence="2" id="KW-0963">Cytoplasm</keyword>
<dbReference type="AlphaFoldDB" id="A0A9P0A6P2"/>
<evidence type="ECO:0000256" key="3">
    <source>
        <dbReference type="ARBA" id="ARBA00022553"/>
    </source>
</evidence>
<dbReference type="PANTHER" id="PTHR46275">
    <property type="entry name" value="HEPATOCYTE GROWTH FACTOR-REGULATED TYROSINE KINASE SUBSTRATE"/>
    <property type="match status" value="1"/>
</dbReference>
<dbReference type="EMBL" id="OU963863">
    <property type="protein sequence ID" value="CAH0385085.1"/>
    <property type="molecule type" value="Genomic_DNA"/>
</dbReference>
<evidence type="ECO:0000256" key="2">
    <source>
        <dbReference type="ARBA" id="ARBA00022490"/>
    </source>
</evidence>
<feature type="compositionally biased region" description="Polar residues" evidence="4">
    <location>
        <begin position="101"/>
        <end position="124"/>
    </location>
</feature>
<proteinExistence type="predicted"/>
<evidence type="ECO:0000313" key="7">
    <source>
        <dbReference type="Proteomes" id="UP001152759"/>
    </source>
</evidence>
<dbReference type="PROSITE" id="PS50330">
    <property type="entry name" value="UIM"/>
    <property type="match status" value="1"/>
</dbReference>
<dbReference type="GO" id="GO:0043130">
    <property type="term" value="F:ubiquitin binding"/>
    <property type="evidence" value="ECO:0007669"/>
    <property type="project" value="InterPro"/>
</dbReference>
<evidence type="ECO:0000256" key="1">
    <source>
        <dbReference type="ARBA" id="ARBA00004496"/>
    </source>
</evidence>
<name>A0A9P0A6P2_BEMTA</name>
<feature type="domain" description="VHS" evidence="5">
    <location>
        <begin position="14"/>
        <end position="66"/>
    </location>
</feature>
<keyword evidence="7" id="KW-1185">Reference proteome</keyword>
<organism evidence="6 7">
    <name type="scientific">Bemisia tabaci</name>
    <name type="common">Sweetpotato whitefly</name>
    <name type="synonym">Aleurodes tabaci</name>
    <dbReference type="NCBI Taxonomy" id="7038"/>
    <lineage>
        <taxon>Eukaryota</taxon>
        <taxon>Metazoa</taxon>
        <taxon>Ecdysozoa</taxon>
        <taxon>Arthropoda</taxon>
        <taxon>Hexapoda</taxon>
        <taxon>Insecta</taxon>
        <taxon>Pterygota</taxon>
        <taxon>Neoptera</taxon>
        <taxon>Paraneoptera</taxon>
        <taxon>Hemiptera</taxon>
        <taxon>Sternorrhyncha</taxon>
        <taxon>Aleyrodoidea</taxon>
        <taxon>Aleyrodidae</taxon>
        <taxon>Aleyrodinae</taxon>
        <taxon>Bemisia</taxon>
    </lineage>
</organism>
<dbReference type="PROSITE" id="PS50179">
    <property type="entry name" value="VHS"/>
    <property type="match status" value="1"/>
</dbReference>
<feature type="compositionally biased region" description="Low complexity" evidence="4">
    <location>
        <begin position="160"/>
        <end position="183"/>
    </location>
</feature>
<dbReference type="Pfam" id="PF12210">
    <property type="entry name" value="Hrs_helical"/>
    <property type="match status" value="1"/>
</dbReference>
<dbReference type="InterPro" id="IPR003903">
    <property type="entry name" value="UIM_dom"/>
</dbReference>
<dbReference type="Gene3D" id="1.25.40.90">
    <property type="match status" value="1"/>
</dbReference>
<reference evidence="6" key="1">
    <citation type="submission" date="2021-12" db="EMBL/GenBank/DDBJ databases">
        <authorList>
            <person name="King R."/>
        </authorList>
    </citation>
    <scope>NUCLEOTIDE SEQUENCE</scope>
</reference>
<dbReference type="GO" id="GO:0035091">
    <property type="term" value="F:phosphatidylinositol binding"/>
    <property type="evidence" value="ECO:0007669"/>
    <property type="project" value="InterPro"/>
</dbReference>
<protein>
    <recommendedName>
        <fullName evidence="5">VHS domain-containing protein</fullName>
    </recommendedName>
</protein>
<dbReference type="GO" id="GO:0031623">
    <property type="term" value="P:receptor internalization"/>
    <property type="evidence" value="ECO:0007669"/>
    <property type="project" value="TreeGrafter"/>
</dbReference>
<dbReference type="PANTHER" id="PTHR46275:SF1">
    <property type="entry name" value="HEPATOCYTE GROWTH FACTOR-REGULATED TYROSINE KINASE SUBSTRATE"/>
    <property type="match status" value="1"/>
</dbReference>
<feature type="region of interest" description="Disordered" evidence="4">
    <location>
        <begin position="101"/>
        <end position="136"/>
    </location>
</feature>
<evidence type="ECO:0000259" key="5">
    <source>
        <dbReference type="PROSITE" id="PS50179"/>
    </source>
</evidence>
<dbReference type="InterPro" id="IPR024641">
    <property type="entry name" value="HRS_helical"/>
</dbReference>
<dbReference type="Gene3D" id="1.20.5.1940">
    <property type="match status" value="1"/>
</dbReference>
<sequence>MFRTGKLDSLIEAATSNLNLEPPWPQIIKICDLIRQGDVHIIVELVVKSFVGNVQVKRARYQILVLKKKSESTPPRKTEQQLREEEELNLAIALSQSEAEAQKNKSFSRASSLPSRTANYSPPVTESPEKEDTDPELAHYLNRAYWENRQQNDTGTINRSPSAPTSAQTTAPTLPVSSTSSSSIQQLQNGGIDNNVDMDEFVSTLKSQVDVFVNRIKSNYSRGRSIANDSTVQTPFLNITAMHSKLLNFIQEQDDSRAYYEGLQDKFNSSERRKSRSGCSAGGT</sequence>
<evidence type="ECO:0000313" key="6">
    <source>
        <dbReference type="EMBL" id="CAH0385085.1"/>
    </source>
</evidence>
<comment type="subcellular location">
    <subcellularLocation>
        <location evidence="1">Cytoplasm</location>
    </subcellularLocation>
</comment>
<dbReference type="InterPro" id="IPR002014">
    <property type="entry name" value="VHS_dom"/>
</dbReference>
<feature type="region of interest" description="Disordered" evidence="4">
    <location>
        <begin position="152"/>
        <end position="191"/>
    </location>
</feature>
<dbReference type="GO" id="GO:0005769">
    <property type="term" value="C:early endosome"/>
    <property type="evidence" value="ECO:0007669"/>
    <property type="project" value="TreeGrafter"/>
</dbReference>
<gene>
    <name evidence="6" type="ORF">BEMITA_LOCUS4343</name>
</gene>
<dbReference type="InterPro" id="IPR017073">
    <property type="entry name" value="HGS/VPS27"/>
</dbReference>
<dbReference type="Proteomes" id="UP001152759">
    <property type="component" value="Chromosome 2"/>
</dbReference>
<dbReference type="GO" id="GO:0032456">
    <property type="term" value="P:endocytic recycling"/>
    <property type="evidence" value="ECO:0007669"/>
    <property type="project" value="TreeGrafter"/>
</dbReference>
<keyword evidence="3" id="KW-0597">Phosphoprotein</keyword>
<evidence type="ECO:0000256" key="4">
    <source>
        <dbReference type="SAM" id="MobiDB-lite"/>
    </source>
</evidence>
<dbReference type="SUPFAM" id="SSF48464">
    <property type="entry name" value="ENTH/VHS domain"/>
    <property type="match status" value="1"/>
</dbReference>